<protein>
    <submittedName>
        <fullName evidence="4">Probable NAD(FAD)-dependent dehydrogenase</fullName>
    </submittedName>
</protein>
<dbReference type="Pfam" id="PF01266">
    <property type="entry name" value="DAO"/>
    <property type="match status" value="1"/>
</dbReference>
<dbReference type="InterPro" id="IPR036188">
    <property type="entry name" value="FAD/NAD-bd_sf"/>
</dbReference>
<evidence type="ECO:0000256" key="1">
    <source>
        <dbReference type="SAM" id="MobiDB-lite"/>
    </source>
</evidence>
<dbReference type="Gene3D" id="3.50.50.60">
    <property type="entry name" value="FAD/NAD(P)-binding domain"/>
    <property type="match status" value="2"/>
</dbReference>
<dbReference type="InterPro" id="IPR028348">
    <property type="entry name" value="FAD-binding_protein"/>
</dbReference>
<dbReference type="AlphaFoldDB" id="A6FXP8"/>
<evidence type="ECO:0000259" key="3">
    <source>
        <dbReference type="Pfam" id="PF21688"/>
    </source>
</evidence>
<comment type="caution">
    <text evidence="4">The sequence shown here is derived from an EMBL/GenBank/DDBJ whole genome shotgun (WGS) entry which is preliminary data.</text>
</comment>
<dbReference type="PRINTS" id="PR00419">
    <property type="entry name" value="ADXRDTASE"/>
</dbReference>
<dbReference type="eggNOG" id="COG2509">
    <property type="taxonomic scope" value="Bacteria"/>
</dbReference>
<accession>A6FXP8</accession>
<evidence type="ECO:0000259" key="2">
    <source>
        <dbReference type="Pfam" id="PF01266"/>
    </source>
</evidence>
<dbReference type="Pfam" id="PF21688">
    <property type="entry name" value="FAD-depend_C"/>
    <property type="match status" value="1"/>
</dbReference>
<dbReference type="Proteomes" id="UP000005801">
    <property type="component" value="Unassembled WGS sequence"/>
</dbReference>
<feature type="domain" description="FAD dependent oxidoreductase" evidence="2">
    <location>
        <begin position="118"/>
        <end position="148"/>
    </location>
</feature>
<evidence type="ECO:0000313" key="5">
    <source>
        <dbReference type="Proteomes" id="UP000005801"/>
    </source>
</evidence>
<sequence length="552" mass="58025">MARRGGGKTRGGGRKGGRKSRAKAALSLAPGQTQTLSLELHPDALVEVARMEEAIAEATGWSLTSAFGWRLRRRSIDARKGRVKVRAEVEVWQGSQAPAADARLTPAAFPAMPGPPEVAIVGAGPAGMFCAWQLARRGVRAVVLERGKAIRERRRDLAALSQRGELNPESNYCFGEGGAGTFSDGKLYTRSDKRGSVREVLEALVGYGAPPAILVDARPHIGTNKLPRVITAMREHLRDAGVEIEFDARVDGLLVEGGALRGVRLADGRVVRVPRVVVAPGHSAQDVLRWLARDGVAVEAKSFAIGVRIEHRQGFIDGVQYGPLAGHPALGAASYRLVEQVASGSAWSFCMCPGGYIVCAAAQPGRQVVNGMSPSQRRGRYANSGFVAPVGAEQLAAVGLDPSDPFAGLAYQDRVESRAFEVGGGAYVAPAQTLADLVADRVSESLPPTSYHRGVVPCRLDAVLGELAQPLREALVRLDAKMPGFASADAIAVGVESRTSCPVRVLRDAQTLMSPSLAGVFPCGEGAGYAGGIVSAALDGMAVADALVRDRG</sequence>
<dbReference type="InterPro" id="IPR049516">
    <property type="entry name" value="FAD-depend_C"/>
</dbReference>
<dbReference type="EMBL" id="ABCS01000002">
    <property type="protein sequence ID" value="EDM81636.1"/>
    <property type="molecule type" value="Genomic_DNA"/>
</dbReference>
<dbReference type="SUPFAM" id="SSF51905">
    <property type="entry name" value="FAD/NAD(P)-binding domain"/>
    <property type="match status" value="1"/>
</dbReference>
<dbReference type="PIRSF" id="PIRSF038984">
    <property type="entry name" value="FAD_binding_protein"/>
    <property type="match status" value="1"/>
</dbReference>
<reference evidence="4 5" key="1">
    <citation type="submission" date="2007-06" db="EMBL/GenBank/DDBJ databases">
        <authorList>
            <person name="Shimkets L."/>
            <person name="Ferriera S."/>
            <person name="Johnson J."/>
            <person name="Kravitz S."/>
            <person name="Beeson K."/>
            <person name="Sutton G."/>
            <person name="Rogers Y.-H."/>
            <person name="Friedman R."/>
            <person name="Frazier M."/>
            <person name="Venter J.C."/>
        </authorList>
    </citation>
    <scope>NUCLEOTIDE SEQUENCE [LARGE SCALE GENOMIC DNA]</scope>
    <source>
        <strain evidence="4 5">SIR-1</strain>
    </source>
</reference>
<gene>
    <name evidence="4" type="ORF">PPSIR1_22004</name>
</gene>
<proteinExistence type="predicted"/>
<dbReference type="PANTHER" id="PTHR42842">
    <property type="entry name" value="FAD/NAD(P)-BINDING OXIDOREDUCTASE"/>
    <property type="match status" value="1"/>
</dbReference>
<keyword evidence="5" id="KW-1185">Reference proteome</keyword>
<name>A6FXP8_9BACT</name>
<evidence type="ECO:0000313" key="4">
    <source>
        <dbReference type="EMBL" id="EDM81636.1"/>
    </source>
</evidence>
<dbReference type="InterPro" id="IPR006076">
    <property type="entry name" value="FAD-dep_OxRdtase"/>
</dbReference>
<feature type="domain" description="FAD-dependent protein C-terminal" evidence="3">
    <location>
        <begin position="302"/>
        <end position="499"/>
    </location>
</feature>
<dbReference type="OrthoDB" id="9772594at2"/>
<dbReference type="STRING" id="391625.PPSIR1_22004"/>
<dbReference type="PANTHER" id="PTHR42842:SF3">
    <property type="entry name" value="FAD_NAD(P)-BINDING OXIDOREDUCTASE FAMILY PROTEIN"/>
    <property type="match status" value="1"/>
</dbReference>
<dbReference type="RefSeq" id="WP_006969247.1">
    <property type="nucleotide sequence ID" value="NZ_ABCS01000002.1"/>
</dbReference>
<organism evidence="4 5">
    <name type="scientific">Plesiocystis pacifica SIR-1</name>
    <dbReference type="NCBI Taxonomy" id="391625"/>
    <lineage>
        <taxon>Bacteria</taxon>
        <taxon>Pseudomonadati</taxon>
        <taxon>Myxococcota</taxon>
        <taxon>Polyangia</taxon>
        <taxon>Nannocystales</taxon>
        <taxon>Nannocystaceae</taxon>
        <taxon>Plesiocystis</taxon>
    </lineage>
</organism>
<feature type="compositionally biased region" description="Basic residues" evidence="1">
    <location>
        <begin position="1"/>
        <end position="22"/>
    </location>
</feature>
<feature type="region of interest" description="Disordered" evidence="1">
    <location>
        <begin position="1"/>
        <end position="31"/>
    </location>
</feature>